<gene>
    <name evidence="1" type="ORF">E2C01_024881</name>
</gene>
<sequence length="46" mass="5133">MGQRQRNQSTLPAACSSRATNPWLPPLFLMPRVAAGRVVLSGRRQR</sequence>
<evidence type="ECO:0000313" key="2">
    <source>
        <dbReference type="Proteomes" id="UP000324222"/>
    </source>
</evidence>
<dbReference type="EMBL" id="VSRR010002466">
    <property type="protein sequence ID" value="MPC31586.1"/>
    <property type="molecule type" value="Genomic_DNA"/>
</dbReference>
<name>A0A5B7EEK0_PORTR</name>
<keyword evidence="2" id="KW-1185">Reference proteome</keyword>
<proteinExistence type="predicted"/>
<accession>A0A5B7EEK0</accession>
<dbReference type="AlphaFoldDB" id="A0A5B7EEK0"/>
<organism evidence="1 2">
    <name type="scientific">Portunus trituberculatus</name>
    <name type="common">Swimming crab</name>
    <name type="synonym">Neptunus trituberculatus</name>
    <dbReference type="NCBI Taxonomy" id="210409"/>
    <lineage>
        <taxon>Eukaryota</taxon>
        <taxon>Metazoa</taxon>
        <taxon>Ecdysozoa</taxon>
        <taxon>Arthropoda</taxon>
        <taxon>Crustacea</taxon>
        <taxon>Multicrustacea</taxon>
        <taxon>Malacostraca</taxon>
        <taxon>Eumalacostraca</taxon>
        <taxon>Eucarida</taxon>
        <taxon>Decapoda</taxon>
        <taxon>Pleocyemata</taxon>
        <taxon>Brachyura</taxon>
        <taxon>Eubrachyura</taxon>
        <taxon>Portunoidea</taxon>
        <taxon>Portunidae</taxon>
        <taxon>Portuninae</taxon>
        <taxon>Portunus</taxon>
    </lineage>
</organism>
<dbReference type="Proteomes" id="UP000324222">
    <property type="component" value="Unassembled WGS sequence"/>
</dbReference>
<reference evidence="1 2" key="1">
    <citation type="submission" date="2019-05" db="EMBL/GenBank/DDBJ databases">
        <title>Another draft genome of Portunus trituberculatus and its Hox gene families provides insights of decapod evolution.</title>
        <authorList>
            <person name="Jeong J.-H."/>
            <person name="Song I."/>
            <person name="Kim S."/>
            <person name="Choi T."/>
            <person name="Kim D."/>
            <person name="Ryu S."/>
            <person name="Kim W."/>
        </authorList>
    </citation>
    <scope>NUCLEOTIDE SEQUENCE [LARGE SCALE GENOMIC DNA]</scope>
    <source>
        <tissue evidence="1">Muscle</tissue>
    </source>
</reference>
<comment type="caution">
    <text evidence="1">The sequence shown here is derived from an EMBL/GenBank/DDBJ whole genome shotgun (WGS) entry which is preliminary data.</text>
</comment>
<protein>
    <submittedName>
        <fullName evidence="1">Uncharacterized protein</fullName>
    </submittedName>
</protein>
<evidence type="ECO:0000313" key="1">
    <source>
        <dbReference type="EMBL" id="MPC31586.1"/>
    </source>
</evidence>